<accession>A0A9Q1HDC7</accession>
<dbReference type="Gene3D" id="3.30.2140.20">
    <property type="match status" value="1"/>
</dbReference>
<evidence type="ECO:0000313" key="3">
    <source>
        <dbReference type="EMBL" id="KAJ8041158.1"/>
    </source>
</evidence>
<dbReference type="AlphaFoldDB" id="A0A9Q1HDC7"/>
<dbReference type="InterPro" id="IPR038765">
    <property type="entry name" value="Papain-like_cys_pep_sf"/>
</dbReference>
<dbReference type="InterPro" id="IPR001447">
    <property type="entry name" value="Arylamine_N-AcTrfase"/>
</dbReference>
<dbReference type="InterPro" id="IPR053710">
    <property type="entry name" value="Arylamine_NAT_domain_sf"/>
</dbReference>
<dbReference type="EC" id="2.3.1.5" evidence="2"/>
<dbReference type="OrthoDB" id="10260017at2759"/>
<evidence type="ECO:0000256" key="1">
    <source>
        <dbReference type="ARBA" id="ARBA00006547"/>
    </source>
</evidence>
<dbReference type="EMBL" id="JAIZAY010000005">
    <property type="protein sequence ID" value="KAJ8041158.1"/>
    <property type="molecule type" value="Genomic_DNA"/>
</dbReference>
<reference evidence="3" key="1">
    <citation type="submission" date="2021-10" db="EMBL/GenBank/DDBJ databases">
        <title>Tropical sea cucumber genome reveals ecological adaptation and Cuvierian tubules defense mechanism.</title>
        <authorList>
            <person name="Chen T."/>
        </authorList>
    </citation>
    <scope>NUCLEOTIDE SEQUENCE</scope>
    <source>
        <strain evidence="3">Nanhai2018</strain>
        <tissue evidence="3">Muscle</tissue>
    </source>
</reference>
<keyword evidence="4" id="KW-1185">Reference proteome</keyword>
<organism evidence="3 4">
    <name type="scientific">Holothuria leucospilota</name>
    <name type="common">Black long sea cucumber</name>
    <name type="synonym">Mertensiothuria leucospilota</name>
    <dbReference type="NCBI Taxonomy" id="206669"/>
    <lineage>
        <taxon>Eukaryota</taxon>
        <taxon>Metazoa</taxon>
        <taxon>Echinodermata</taxon>
        <taxon>Eleutherozoa</taxon>
        <taxon>Echinozoa</taxon>
        <taxon>Holothuroidea</taxon>
        <taxon>Aspidochirotacea</taxon>
        <taxon>Aspidochirotida</taxon>
        <taxon>Holothuriidae</taxon>
        <taxon>Holothuria</taxon>
    </lineage>
</organism>
<sequence>MPLKKPVFYLVICKQLSTSVVVLLRKLLSEDTDNKNNTEDDISYNLTKHEALTYLENVLGIPDPVSFVNKNKVAFLQEMMRQTNVKVPFTNIMALSFREDGIQGPSLNEIKQALYTRQGGHCMAINSFTSAVLQCLGFDTILGPALTDGMPPFKPAIQL</sequence>
<evidence type="ECO:0000256" key="2">
    <source>
        <dbReference type="ARBA" id="ARBA00012701"/>
    </source>
</evidence>
<dbReference type="GO" id="GO:0004060">
    <property type="term" value="F:arylamine N-acetyltransferase activity"/>
    <property type="evidence" value="ECO:0007669"/>
    <property type="project" value="UniProtKB-EC"/>
</dbReference>
<proteinExistence type="inferred from homology"/>
<comment type="caution">
    <text evidence="3">The sequence shown here is derived from an EMBL/GenBank/DDBJ whole genome shotgun (WGS) entry which is preliminary data.</text>
</comment>
<evidence type="ECO:0000313" key="4">
    <source>
        <dbReference type="Proteomes" id="UP001152320"/>
    </source>
</evidence>
<dbReference type="SUPFAM" id="SSF54001">
    <property type="entry name" value="Cysteine proteinases"/>
    <property type="match status" value="1"/>
</dbReference>
<comment type="similarity">
    <text evidence="1">Belongs to the arylamine N-acetyltransferase family.</text>
</comment>
<dbReference type="Pfam" id="PF00797">
    <property type="entry name" value="Acetyltransf_2"/>
    <property type="match status" value="1"/>
</dbReference>
<dbReference type="Proteomes" id="UP001152320">
    <property type="component" value="Chromosome 5"/>
</dbReference>
<name>A0A9Q1HDC7_HOLLE</name>
<gene>
    <name evidence="3" type="ORF">HOLleu_11896</name>
</gene>
<protein>
    <recommendedName>
        <fullName evidence="2">arylamine N-acetyltransferase</fullName>
        <ecNumber evidence="2">2.3.1.5</ecNumber>
    </recommendedName>
</protein>